<protein>
    <submittedName>
        <fullName evidence="2">Uncharacterized protein</fullName>
    </submittedName>
</protein>
<dbReference type="RefSeq" id="WP_015332861.1">
    <property type="nucleotide sequence ID" value="NC_020054.1"/>
</dbReference>
<dbReference type="AlphaFoldDB" id="I0KCA9"/>
<dbReference type="KEGG" id="fae:FAES_3755"/>
<evidence type="ECO:0000256" key="1">
    <source>
        <dbReference type="SAM" id="Phobius"/>
    </source>
</evidence>
<proteinExistence type="predicted"/>
<organism evidence="2 3">
    <name type="scientific">Fibrella aestuarina BUZ 2</name>
    <dbReference type="NCBI Taxonomy" id="1166018"/>
    <lineage>
        <taxon>Bacteria</taxon>
        <taxon>Pseudomonadati</taxon>
        <taxon>Bacteroidota</taxon>
        <taxon>Cytophagia</taxon>
        <taxon>Cytophagales</taxon>
        <taxon>Spirosomataceae</taxon>
        <taxon>Fibrella</taxon>
    </lineage>
</organism>
<dbReference type="Proteomes" id="UP000011058">
    <property type="component" value="Chromosome"/>
</dbReference>
<evidence type="ECO:0000313" key="3">
    <source>
        <dbReference type="Proteomes" id="UP000011058"/>
    </source>
</evidence>
<dbReference type="EMBL" id="HE796683">
    <property type="protein sequence ID" value="CCH01762.1"/>
    <property type="molecule type" value="Genomic_DNA"/>
</dbReference>
<sequence length="56" mass="5813">MKTLCLAPLVGIASVLAGLLISLAFIGISLFIVLILAPIEFTKILAASFAKKAAQQ</sequence>
<dbReference type="HOGENOM" id="CLU_3007612_0_0_10"/>
<evidence type="ECO:0000313" key="2">
    <source>
        <dbReference type="EMBL" id="CCH01762.1"/>
    </source>
</evidence>
<dbReference type="STRING" id="1166018.FAES_3755"/>
<keyword evidence="1" id="KW-0812">Transmembrane</keyword>
<reference evidence="2 3" key="1">
    <citation type="journal article" date="2012" name="J. Bacteriol.">
        <title>Genome Sequence of Fibrella aestuarina BUZ 2T, a Filamentous Marine Bacterium.</title>
        <authorList>
            <person name="Filippini M."/>
            <person name="Qi W."/>
            <person name="Blom J."/>
            <person name="Goesmann A."/>
            <person name="Smits T.H."/>
            <person name="Bagheri H.C."/>
        </authorList>
    </citation>
    <scope>NUCLEOTIDE SEQUENCE [LARGE SCALE GENOMIC DNA]</scope>
    <source>
        <strain evidence="3">BUZ 2T</strain>
    </source>
</reference>
<keyword evidence="3" id="KW-1185">Reference proteome</keyword>
<keyword evidence="1" id="KW-0472">Membrane</keyword>
<gene>
    <name evidence="2" type="ORF">FAES_3755</name>
</gene>
<name>I0KCA9_9BACT</name>
<feature type="transmembrane region" description="Helical" evidence="1">
    <location>
        <begin position="12"/>
        <end position="37"/>
    </location>
</feature>
<keyword evidence="1" id="KW-1133">Transmembrane helix</keyword>
<accession>I0KCA9</accession>